<dbReference type="Proteomes" id="UP000295606">
    <property type="component" value="Unassembled WGS sequence"/>
</dbReference>
<protein>
    <submittedName>
        <fullName evidence="1">Uncharacterized protein</fullName>
    </submittedName>
</protein>
<dbReference type="OrthoDB" id="9006201at2"/>
<reference evidence="1 2" key="1">
    <citation type="submission" date="2019-03" db="EMBL/GenBank/DDBJ databases">
        <title>Paraburkholderia sp. isolated from native Mimosa gymnas in Guartela State Park, Brazil.</title>
        <authorList>
            <person name="Paulitsch F."/>
            <person name="Hungria M."/>
            <person name="Delamuta J.R.M."/>
            <person name="Ribeiro R.A."/>
            <person name="Dall'Agnol R."/>
            <person name="Silva J.S.B."/>
        </authorList>
    </citation>
    <scope>NUCLEOTIDE SEQUENCE [LARGE SCALE GENOMIC DNA]</scope>
    <source>
        <strain evidence="1 2">CNPSo 3008</strain>
    </source>
</reference>
<sequence length="109" mass="11580">MTSNSHAARDVDTEALATLSEYLELALDKGGSLILVRTPGGKSEVYLGDPALLPEDWAHLGAIPEPVARAILEGTRSGLNELTIQAQSYRFVRLFAQVADAGAIVFVTA</sequence>
<comment type="caution">
    <text evidence="1">The sequence shown here is derived from an EMBL/GenBank/DDBJ whole genome shotgun (WGS) entry which is preliminary data.</text>
</comment>
<dbReference type="EMBL" id="SMOD01000012">
    <property type="protein sequence ID" value="TDG07059.1"/>
    <property type="molecule type" value="Genomic_DNA"/>
</dbReference>
<dbReference type="AlphaFoldDB" id="A0A4R5LFG8"/>
<evidence type="ECO:0000313" key="2">
    <source>
        <dbReference type="Proteomes" id="UP000295606"/>
    </source>
</evidence>
<dbReference type="RefSeq" id="WP_133184029.1">
    <property type="nucleotide sequence ID" value="NZ_SMOD01000012.1"/>
</dbReference>
<evidence type="ECO:0000313" key="1">
    <source>
        <dbReference type="EMBL" id="TDG07059.1"/>
    </source>
</evidence>
<organism evidence="1 2">
    <name type="scientific">Paraburkholderia guartelaensis</name>
    <dbReference type="NCBI Taxonomy" id="2546446"/>
    <lineage>
        <taxon>Bacteria</taxon>
        <taxon>Pseudomonadati</taxon>
        <taxon>Pseudomonadota</taxon>
        <taxon>Betaproteobacteria</taxon>
        <taxon>Burkholderiales</taxon>
        <taxon>Burkholderiaceae</taxon>
        <taxon>Paraburkholderia</taxon>
    </lineage>
</organism>
<accession>A0A4R5LFG8</accession>
<gene>
    <name evidence="1" type="ORF">E1N52_17580</name>
</gene>
<proteinExistence type="predicted"/>
<name>A0A4R5LFG8_9BURK</name>